<dbReference type="AlphaFoldDB" id="A0A6G0Y3I2"/>
<dbReference type="EMBL" id="VUJU01006417">
    <property type="protein sequence ID" value="KAF0748589.1"/>
    <property type="molecule type" value="Genomic_DNA"/>
</dbReference>
<sequence length="352" mass="39660">MCRVRVISGIIARAVITKPEVIGIMINAHRYAIDAGRGNAKAARALTSRDLPVPGGSLGDYKEETVFGWVAAGSISENSLSKISASNISFSTTNNEPTLENLLQRFWLIEDVSDTSPYTIKERTCQEYFKNTVIRNNEGRFVVCLPFRDDVIKLGKPYGIAKPRFLAIERKFQKDNKLKEEYCSFMKEYELLNHMERLDTNETENAEQTYYLLHQAVRKDSSTSTKLRVVFDAFCKTDTGISLNDVLSKGPIYRLNAVTYGTVPASYLATGCLQVLAETVREQYPYITHIINRDFYMDDLLIGADMEKEVIKIRDGLIAVMNSAGLTLRKWLSNDSNLITSSLPCEDIEISD</sequence>
<organism evidence="1 2">
    <name type="scientific">Aphis craccivora</name>
    <name type="common">Cowpea aphid</name>
    <dbReference type="NCBI Taxonomy" id="307492"/>
    <lineage>
        <taxon>Eukaryota</taxon>
        <taxon>Metazoa</taxon>
        <taxon>Ecdysozoa</taxon>
        <taxon>Arthropoda</taxon>
        <taxon>Hexapoda</taxon>
        <taxon>Insecta</taxon>
        <taxon>Pterygota</taxon>
        <taxon>Neoptera</taxon>
        <taxon>Paraneoptera</taxon>
        <taxon>Hemiptera</taxon>
        <taxon>Sternorrhyncha</taxon>
        <taxon>Aphidomorpha</taxon>
        <taxon>Aphidoidea</taxon>
        <taxon>Aphididae</taxon>
        <taxon>Aphidini</taxon>
        <taxon>Aphis</taxon>
        <taxon>Aphis</taxon>
    </lineage>
</organism>
<accession>A0A6G0Y3I2</accession>
<proteinExistence type="predicted"/>
<dbReference type="PANTHER" id="PTHR47331:SF1">
    <property type="entry name" value="GAG-LIKE PROTEIN"/>
    <property type="match status" value="1"/>
</dbReference>
<keyword evidence="2" id="KW-1185">Reference proteome</keyword>
<dbReference type="InterPro" id="IPR043502">
    <property type="entry name" value="DNA/RNA_pol_sf"/>
</dbReference>
<dbReference type="Proteomes" id="UP000478052">
    <property type="component" value="Unassembled WGS sequence"/>
</dbReference>
<evidence type="ECO:0000313" key="1">
    <source>
        <dbReference type="EMBL" id="KAF0748589.1"/>
    </source>
</evidence>
<evidence type="ECO:0000313" key="2">
    <source>
        <dbReference type="Proteomes" id="UP000478052"/>
    </source>
</evidence>
<dbReference type="GO" id="GO:0071897">
    <property type="term" value="P:DNA biosynthetic process"/>
    <property type="evidence" value="ECO:0007669"/>
    <property type="project" value="UniProtKB-ARBA"/>
</dbReference>
<dbReference type="PANTHER" id="PTHR47331">
    <property type="entry name" value="PHD-TYPE DOMAIN-CONTAINING PROTEIN"/>
    <property type="match status" value="1"/>
</dbReference>
<dbReference type="SUPFAM" id="SSF56672">
    <property type="entry name" value="DNA/RNA polymerases"/>
    <property type="match status" value="1"/>
</dbReference>
<comment type="caution">
    <text evidence="1">The sequence shown here is derived from an EMBL/GenBank/DDBJ whole genome shotgun (WGS) entry which is preliminary data.</text>
</comment>
<dbReference type="OrthoDB" id="6617050at2759"/>
<gene>
    <name evidence="1" type="ORF">FWK35_00019235</name>
</gene>
<reference evidence="1 2" key="1">
    <citation type="submission" date="2019-08" db="EMBL/GenBank/DDBJ databases">
        <title>Whole genome of Aphis craccivora.</title>
        <authorList>
            <person name="Voronova N.V."/>
            <person name="Shulinski R.S."/>
            <person name="Bandarenka Y.V."/>
            <person name="Zhorov D.G."/>
            <person name="Warner D."/>
        </authorList>
    </citation>
    <scope>NUCLEOTIDE SEQUENCE [LARGE SCALE GENOMIC DNA]</scope>
    <source>
        <strain evidence="1">180601</strain>
        <tissue evidence="1">Whole Body</tissue>
    </source>
</reference>
<protein>
    <submittedName>
        <fullName evidence="1">DUF1758 domain-containing protein</fullName>
    </submittedName>
</protein>
<name>A0A6G0Y3I2_APHCR</name>